<dbReference type="Proteomes" id="UP000315783">
    <property type="component" value="Unassembled WGS sequence"/>
</dbReference>
<protein>
    <submittedName>
        <fullName evidence="1">Uncharacterized protein</fullName>
    </submittedName>
</protein>
<name>A0A545VB64_9HYPO</name>
<gene>
    <name evidence="1" type="ORF">IF1G_03030</name>
</gene>
<dbReference type="EMBL" id="SPUK01000003">
    <property type="protein sequence ID" value="TQV98950.1"/>
    <property type="molecule type" value="Genomic_DNA"/>
</dbReference>
<comment type="caution">
    <text evidence="1">The sequence shown here is derived from an EMBL/GenBank/DDBJ whole genome shotgun (WGS) entry which is preliminary data.</text>
</comment>
<evidence type="ECO:0000313" key="1">
    <source>
        <dbReference type="EMBL" id="TQV98950.1"/>
    </source>
</evidence>
<sequence>MAMHDKATKSTVFRSPSHLCGFFFAYLILKTRHDNTSPLHGLPDDAFGAARLPSTALAQRYPALFAPAASWR</sequence>
<organism evidence="1 2">
    <name type="scientific">Cordyceps javanica</name>
    <dbReference type="NCBI Taxonomy" id="43265"/>
    <lineage>
        <taxon>Eukaryota</taxon>
        <taxon>Fungi</taxon>
        <taxon>Dikarya</taxon>
        <taxon>Ascomycota</taxon>
        <taxon>Pezizomycotina</taxon>
        <taxon>Sordariomycetes</taxon>
        <taxon>Hypocreomycetidae</taxon>
        <taxon>Hypocreales</taxon>
        <taxon>Cordycipitaceae</taxon>
        <taxon>Cordyceps</taxon>
    </lineage>
</organism>
<dbReference type="AlphaFoldDB" id="A0A545VB64"/>
<proteinExistence type="predicted"/>
<reference evidence="1 2" key="1">
    <citation type="journal article" date="2019" name="Appl. Microbiol. Biotechnol.">
        <title>Genome sequence of Isaria javanica and comparative genome analysis insights into family S53 peptidase evolution in fungal entomopathogens.</title>
        <authorList>
            <person name="Lin R."/>
            <person name="Zhang X."/>
            <person name="Xin B."/>
            <person name="Zou M."/>
            <person name="Gao Y."/>
            <person name="Qin F."/>
            <person name="Hu Q."/>
            <person name="Xie B."/>
            <person name="Cheng X."/>
        </authorList>
    </citation>
    <scope>NUCLEOTIDE SEQUENCE [LARGE SCALE GENOMIC DNA]</scope>
    <source>
        <strain evidence="1 2">IJ1G</strain>
    </source>
</reference>
<evidence type="ECO:0000313" key="2">
    <source>
        <dbReference type="Proteomes" id="UP000315783"/>
    </source>
</evidence>
<keyword evidence="2" id="KW-1185">Reference proteome</keyword>
<accession>A0A545VB64</accession>